<dbReference type="Gene3D" id="1.20.140.160">
    <property type="match status" value="1"/>
</dbReference>
<dbReference type="Proteomes" id="UP001139104">
    <property type="component" value="Unassembled WGS sequence"/>
</dbReference>
<accession>A0ABS9Z8U7</accession>
<protein>
    <recommendedName>
        <fullName evidence="3">Sigma-70 family RNA polymerase sigma factor</fullName>
    </recommendedName>
</protein>
<dbReference type="RefSeq" id="WP_243068014.1">
    <property type="nucleotide sequence ID" value="NZ_JAIVFK010000021.1"/>
</dbReference>
<reference evidence="1" key="1">
    <citation type="journal article" date="2022" name="ISME J.">
        <title>Identification of active gaseous-alkane degraders at natural gas seeps.</title>
        <authorList>
            <person name="Farhan Ul Haque M."/>
            <person name="Hernandez M."/>
            <person name="Crombie A.T."/>
            <person name="Murrell J.C."/>
        </authorList>
    </citation>
    <scope>NUCLEOTIDE SEQUENCE</scope>
    <source>
        <strain evidence="1">PC2</strain>
    </source>
</reference>
<name>A0ABS9Z8U7_9HYPH</name>
<evidence type="ECO:0008006" key="3">
    <source>
        <dbReference type="Google" id="ProtNLM"/>
    </source>
</evidence>
<keyword evidence="2" id="KW-1185">Reference proteome</keyword>
<evidence type="ECO:0000313" key="1">
    <source>
        <dbReference type="EMBL" id="MCI4684104.1"/>
    </source>
</evidence>
<dbReference type="InterPro" id="IPR013324">
    <property type="entry name" value="RNA_pol_sigma_r3/r4-like"/>
</dbReference>
<comment type="caution">
    <text evidence="1">The sequence shown here is derived from an EMBL/GenBank/DDBJ whole genome shotgun (WGS) entry which is preliminary data.</text>
</comment>
<dbReference type="EMBL" id="JAIVFP010000001">
    <property type="protein sequence ID" value="MCI4684104.1"/>
    <property type="molecule type" value="Genomic_DNA"/>
</dbReference>
<evidence type="ECO:0000313" key="2">
    <source>
        <dbReference type="Proteomes" id="UP001139104"/>
    </source>
</evidence>
<proteinExistence type="predicted"/>
<dbReference type="SUPFAM" id="SSF88659">
    <property type="entry name" value="Sigma3 and sigma4 domains of RNA polymerase sigma factors"/>
    <property type="match status" value="1"/>
</dbReference>
<gene>
    <name evidence="1" type="ORF">K2U94_15270</name>
</gene>
<organism evidence="1 2">
    <name type="scientific">Candidatus Rhodoblastus alkanivorans</name>
    <dbReference type="NCBI Taxonomy" id="2954117"/>
    <lineage>
        <taxon>Bacteria</taxon>
        <taxon>Pseudomonadati</taxon>
        <taxon>Pseudomonadota</taxon>
        <taxon>Alphaproteobacteria</taxon>
        <taxon>Hyphomicrobiales</taxon>
        <taxon>Rhodoblastaceae</taxon>
        <taxon>Rhodoblastus</taxon>
    </lineage>
</organism>
<sequence>MGETIASATPHLRRYAHALLAALPLPAHSPRRDGVPPARADQDADDLVHEALLGFWRAGQRGLDASPGKDLRLALFRRVTLRARHHFADKAAEILAGESRVEPLAPAGERAAHFAWAPEASALPRLPLDLRAILALIALERLDYAKAGIVLDMTPERALARLVVARARLAGEMAGAARPHLVAATMIESDLHRFADDLLGAPRRAEIAAFLATRPDAARRVADWRRQSERLRGAFAPLMRQPPPLSLDFAALETGFGTRRHAAPPRGVFRRLAAFFSEPAGRSARSPAH</sequence>